<dbReference type="Proteomes" id="UP001151699">
    <property type="component" value="Chromosome X"/>
</dbReference>
<evidence type="ECO:0000256" key="9">
    <source>
        <dbReference type="RuleBase" id="RU365068"/>
    </source>
</evidence>
<dbReference type="PROSITE" id="PS00039">
    <property type="entry name" value="DEAD_ATP_HELICASE"/>
    <property type="match status" value="1"/>
</dbReference>
<dbReference type="PANTHER" id="PTHR24031">
    <property type="entry name" value="RNA HELICASE"/>
    <property type="match status" value="1"/>
</dbReference>
<feature type="domain" description="DEAD-box RNA helicase Q" evidence="13">
    <location>
        <begin position="57"/>
        <end position="85"/>
    </location>
</feature>
<dbReference type="GO" id="GO:0010468">
    <property type="term" value="P:regulation of gene expression"/>
    <property type="evidence" value="ECO:0007669"/>
    <property type="project" value="UniProtKB-ARBA"/>
</dbReference>
<keyword evidence="15" id="KW-1185">Reference proteome</keyword>
<evidence type="ECO:0000313" key="14">
    <source>
        <dbReference type="EMBL" id="KAJ6639002.1"/>
    </source>
</evidence>
<dbReference type="AlphaFoldDB" id="A0A9Q0RZV1"/>
<dbReference type="InterPro" id="IPR000629">
    <property type="entry name" value="RNA-helicase_DEAD-box_CS"/>
</dbReference>
<evidence type="ECO:0000256" key="1">
    <source>
        <dbReference type="ARBA" id="ARBA00022741"/>
    </source>
</evidence>
<sequence length="803" mass="91006">MSPQKFHKNKKYDGMSANKSKKKFKQFREQPKKSVKEDDEIKELKSKYDSIDVKNITFFKDLPLSQKTMVGLKKSRYFKATEIQRESIGCALQGRDVLGAAATGSGKTLAFLIPVMENLFLKKWSRADGVGCIIITPTRELAYQIFEVLKKVGCEHDFSAGLIIGGRNLKFERSRMDQCNIIICTPGRLLQHMDQNPLFNCSSMQILVLDEADRCLDMGFEETMNAIIENLPPERQTLLFSATQTKSVKDLARLSLSDPVYVAPIEQAAHSTPDALQQNYVVVELEEKVTMLWSFIKNHLKQKIIVFLSSCKQVKYMYEILCKLRPGTSIIALYGTLHQDRRMAIYNEFCRKSKVVLLATDVASRGLDFPIVNWVIQLDCPEDATAYIHRAGRTARHKAKGESLLVLLPSEEAAMVEELKSRKIPINKIAIDPKKMFTPRAKMEAFLAANQELKESAQRAFLAYIKSVFLMKNKKIFNVDKLDTDAYARSLGLVVVPRIRFLAKLRKNREKNREKQLSQNNDKCEESDADESDSDINASRVEAENDDNLNFHVHSSDDEDNDDNGFLTIKRSDHEIPIDQLPKVPPIEEVKSKAKVKTVTKAAIAKRVVKRNIVANKKVQYDDDGCVIVDTAKELQSELGKEYENVTEGGIDIEKAKNLLREEDKFDKIRFRQMVKAKHKEAKRKSKVENEEQVDDFGSGDESGEIDLSWLPDYRPLDAGSDDESNSGTRQVVNSSDESDDSDKIHKPPKRLTTKEDDDCSESSSDNSDLDDEPPPLKKTKKLTSKLSIDEAEKIAMQLLGSR</sequence>
<evidence type="ECO:0000256" key="5">
    <source>
        <dbReference type="ARBA" id="ARBA00022884"/>
    </source>
</evidence>
<dbReference type="SUPFAM" id="SSF52540">
    <property type="entry name" value="P-loop containing nucleoside triphosphate hydrolases"/>
    <property type="match status" value="1"/>
</dbReference>
<dbReference type="InterPro" id="IPR011545">
    <property type="entry name" value="DEAD/DEAH_box_helicase_dom"/>
</dbReference>
<dbReference type="EMBL" id="WJQU01000003">
    <property type="protein sequence ID" value="KAJ6639002.1"/>
    <property type="molecule type" value="Genomic_DNA"/>
</dbReference>
<proteinExistence type="inferred from homology"/>
<dbReference type="SMART" id="SM01178">
    <property type="entry name" value="DUF4217"/>
    <property type="match status" value="1"/>
</dbReference>
<feature type="compositionally biased region" description="Basic residues" evidence="10">
    <location>
        <begin position="1"/>
        <end position="10"/>
    </location>
</feature>
<feature type="domain" description="Helicase C-terminal" evidence="12">
    <location>
        <begin position="275"/>
        <end position="437"/>
    </location>
</feature>
<feature type="region of interest" description="Disordered" evidence="10">
    <location>
        <begin position="510"/>
        <end position="567"/>
    </location>
</feature>
<keyword evidence="3 9" id="KW-0347">Helicase</keyword>
<dbReference type="GO" id="GO:0016787">
    <property type="term" value="F:hydrolase activity"/>
    <property type="evidence" value="ECO:0007669"/>
    <property type="project" value="UniProtKB-KW"/>
</dbReference>
<feature type="compositionally biased region" description="Basic and acidic residues" evidence="10">
    <location>
        <begin position="26"/>
        <end position="36"/>
    </location>
</feature>
<evidence type="ECO:0000256" key="10">
    <source>
        <dbReference type="SAM" id="MobiDB-lite"/>
    </source>
</evidence>
<dbReference type="InterPro" id="IPR001650">
    <property type="entry name" value="Helicase_C-like"/>
</dbReference>
<comment type="caution">
    <text evidence="14">The sequence shown here is derived from an EMBL/GenBank/DDBJ whole genome shotgun (WGS) entry which is preliminary data.</text>
</comment>
<evidence type="ECO:0000259" key="11">
    <source>
        <dbReference type="PROSITE" id="PS51192"/>
    </source>
</evidence>
<dbReference type="Pfam" id="PF00271">
    <property type="entry name" value="Helicase_C"/>
    <property type="match status" value="1"/>
</dbReference>
<keyword evidence="1 9" id="KW-0547">Nucleotide-binding</keyword>
<dbReference type="Gene3D" id="3.40.50.300">
    <property type="entry name" value="P-loop containing nucleotide triphosphate hydrolases"/>
    <property type="match status" value="2"/>
</dbReference>
<keyword evidence="4 9" id="KW-0067">ATP-binding</keyword>
<evidence type="ECO:0000313" key="15">
    <source>
        <dbReference type="Proteomes" id="UP001151699"/>
    </source>
</evidence>
<dbReference type="PROSITE" id="PS51192">
    <property type="entry name" value="HELICASE_ATP_BIND_1"/>
    <property type="match status" value="1"/>
</dbReference>
<dbReference type="SMART" id="SM00490">
    <property type="entry name" value="HELICc"/>
    <property type="match status" value="1"/>
</dbReference>
<evidence type="ECO:0000256" key="6">
    <source>
        <dbReference type="ARBA" id="ARBA00038084"/>
    </source>
</evidence>
<feature type="region of interest" description="Disordered" evidence="10">
    <location>
        <begin position="676"/>
        <end position="785"/>
    </location>
</feature>
<feature type="domain" description="Helicase ATP-binding" evidence="11">
    <location>
        <begin position="88"/>
        <end position="262"/>
    </location>
</feature>
<evidence type="ECO:0000256" key="7">
    <source>
        <dbReference type="ARBA" id="ARBA00047984"/>
    </source>
</evidence>
<comment type="function">
    <text evidence="9">RNA helicase.</text>
</comment>
<dbReference type="Pfam" id="PF00270">
    <property type="entry name" value="DEAD"/>
    <property type="match status" value="1"/>
</dbReference>
<evidence type="ECO:0000259" key="13">
    <source>
        <dbReference type="PROSITE" id="PS51195"/>
    </source>
</evidence>
<dbReference type="Pfam" id="PF13959">
    <property type="entry name" value="CTE_SPB4"/>
    <property type="match status" value="1"/>
</dbReference>
<dbReference type="OrthoDB" id="10259640at2759"/>
<comment type="similarity">
    <text evidence="6">Belongs to the DEAD box helicase family. DDX10/DBP4 subfamily.</text>
</comment>
<organism evidence="14 15">
    <name type="scientific">Pseudolycoriella hygida</name>
    <dbReference type="NCBI Taxonomy" id="35572"/>
    <lineage>
        <taxon>Eukaryota</taxon>
        <taxon>Metazoa</taxon>
        <taxon>Ecdysozoa</taxon>
        <taxon>Arthropoda</taxon>
        <taxon>Hexapoda</taxon>
        <taxon>Insecta</taxon>
        <taxon>Pterygota</taxon>
        <taxon>Neoptera</taxon>
        <taxon>Endopterygota</taxon>
        <taxon>Diptera</taxon>
        <taxon>Nematocera</taxon>
        <taxon>Sciaroidea</taxon>
        <taxon>Sciaridae</taxon>
        <taxon>Pseudolycoriella</taxon>
    </lineage>
</organism>
<dbReference type="EC" id="3.6.4.13" evidence="9"/>
<evidence type="ECO:0000256" key="2">
    <source>
        <dbReference type="ARBA" id="ARBA00022801"/>
    </source>
</evidence>
<evidence type="ECO:0000256" key="8">
    <source>
        <dbReference type="PROSITE-ProRule" id="PRU00552"/>
    </source>
</evidence>
<comment type="catalytic activity">
    <reaction evidence="7 9">
        <text>ATP + H2O = ADP + phosphate + H(+)</text>
        <dbReference type="Rhea" id="RHEA:13065"/>
        <dbReference type="ChEBI" id="CHEBI:15377"/>
        <dbReference type="ChEBI" id="CHEBI:15378"/>
        <dbReference type="ChEBI" id="CHEBI:30616"/>
        <dbReference type="ChEBI" id="CHEBI:43474"/>
        <dbReference type="ChEBI" id="CHEBI:456216"/>
        <dbReference type="EC" id="3.6.4.13"/>
    </reaction>
</comment>
<comment type="domain">
    <text evidence="9">The Q motif is unique to and characteristic of the DEAD box family of RNA helicases and controls ATP binding and hydrolysis.</text>
</comment>
<dbReference type="InterPro" id="IPR025313">
    <property type="entry name" value="SPB4-like_CTE"/>
</dbReference>
<keyword evidence="5 9" id="KW-0694">RNA-binding</keyword>
<dbReference type="CDD" id="cd17941">
    <property type="entry name" value="DEADc_DDX10"/>
    <property type="match status" value="1"/>
</dbReference>
<feature type="compositionally biased region" description="Basic and acidic residues" evidence="10">
    <location>
        <begin position="511"/>
        <end position="526"/>
    </location>
</feature>
<dbReference type="CDD" id="cd18787">
    <property type="entry name" value="SF2_C_DEAD"/>
    <property type="match status" value="1"/>
</dbReference>
<accession>A0A9Q0RZV1</accession>
<dbReference type="PROSITE" id="PS51195">
    <property type="entry name" value="Q_MOTIF"/>
    <property type="match status" value="1"/>
</dbReference>
<feature type="region of interest" description="Disordered" evidence="10">
    <location>
        <begin position="1"/>
        <end position="39"/>
    </location>
</feature>
<dbReference type="GO" id="GO:0005524">
    <property type="term" value="F:ATP binding"/>
    <property type="evidence" value="ECO:0007669"/>
    <property type="project" value="UniProtKB-UniRule"/>
</dbReference>
<reference evidence="14" key="1">
    <citation type="submission" date="2022-07" db="EMBL/GenBank/DDBJ databases">
        <authorList>
            <person name="Trinca V."/>
            <person name="Uliana J.V.C."/>
            <person name="Torres T.T."/>
            <person name="Ward R.J."/>
            <person name="Monesi N."/>
        </authorList>
    </citation>
    <scope>NUCLEOTIDE SEQUENCE</scope>
    <source>
        <strain evidence="14">HSMRA1968</strain>
        <tissue evidence="14">Whole embryos</tissue>
    </source>
</reference>
<dbReference type="InterPro" id="IPR014001">
    <property type="entry name" value="Helicase_ATP-bd"/>
</dbReference>
<protein>
    <recommendedName>
        <fullName evidence="9">ATP-dependent RNA helicase</fullName>
        <ecNumber evidence="9">3.6.4.13</ecNumber>
    </recommendedName>
</protein>
<evidence type="ECO:0000256" key="3">
    <source>
        <dbReference type="ARBA" id="ARBA00022806"/>
    </source>
</evidence>
<keyword evidence="2 9" id="KW-0378">Hydrolase</keyword>
<gene>
    <name evidence="14" type="primary">Ddx10</name>
    <name evidence="14" type="ORF">Bhyg_11741</name>
</gene>
<feature type="compositionally biased region" description="Basic residues" evidence="10">
    <location>
        <begin position="676"/>
        <end position="686"/>
    </location>
</feature>
<dbReference type="InterPro" id="IPR027417">
    <property type="entry name" value="P-loop_NTPase"/>
</dbReference>
<dbReference type="SMART" id="SM00487">
    <property type="entry name" value="DEXDc"/>
    <property type="match status" value="1"/>
</dbReference>
<dbReference type="GO" id="GO:0003724">
    <property type="term" value="F:RNA helicase activity"/>
    <property type="evidence" value="ECO:0007669"/>
    <property type="project" value="UniProtKB-EC"/>
</dbReference>
<name>A0A9Q0RZV1_9DIPT</name>
<dbReference type="InterPro" id="IPR014014">
    <property type="entry name" value="RNA_helicase_DEAD_Q_motif"/>
</dbReference>
<dbReference type="GO" id="GO:0003723">
    <property type="term" value="F:RNA binding"/>
    <property type="evidence" value="ECO:0007669"/>
    <property type="project" value="UniProtKB-UniRule"/>
</dbReference>
<dbReference type="FunFam" id="3.40.50.300:FF:001089">
    <property type="entry name" value="RNA helicase"/>
    <property type="match status" value="1"/>
</dbReference>
<feature type="compositionally biased region" description="Acidic residues" evidence="10">
    <location>
        <begin position="691"/>
        <end position="705"/>
    </location>
</feature>
<evidence type="ECO:0000256" key="4">
    <source>
        <dbReference type="ARBA" id="ARBA00022840"/>
    </source>
</evidence>
<feature type="short sequence motif" description="Q motif" evidence="8">
    <location>
        <begin position="57"/>
        <end position="85"/>
    </location>
</feature>
<dbReference type="PROSITE" id="PS51194">
    <property type="entry name" value="HELICASE_CTER"/>
    <property type="match status" value="1"/>
</dbReference>
<evidence type="ECO:0000259" key="12">
    <source>
        <dbReference type="PROSITE" id="PS51194"/>
    </source>
</evidence>